<sequence>MSLSHRMTSYRRSTTALRRLAALAAALALLGGGAVTRSAPAHADTPAEVSLAGTFDTAIGCSTTWQPDCAQAQMTLAADGRWKASLTLPAGSYSYKAAIDDAWTVNYGAGGAPGGANIDITVPTGGETVAFVYDPDTHVVTDSSAMPVVTATGDWQTATGCGATWDATCAATTMTDPDGNGVSTFTTTAIPAGTWNTKVTLGQSWTTNYGAGGAANGANIPFTVPANGDTTTFSYNESTHLLTVVSNAGGTAPLDTLGALYTSAATTFRIWSPDSSNVTLSVGGSNYTLSPASLAGYSSVYQTVVSGNLLDQDYQFYVNGVAVPDPYAQMVVPNTTEGVVVDTAAVTPTDGGWDPRPALVNRTDAVVYELSVHDYTIDPSSGVDAAKRGKFLGLVENGTTYDGVSTGIDHLKQLGVTAVQIMPSFDFGSTVPNWGYDPVNYNVPEEQYSQFTAPEDRIREFKDMVNAFHKNGIRVIMDVVYNHTYTKNVFGNITGKYYTPTDLSGTGDSIDDGNPMVSQMIQDSLEHWVRDYNVDGFRFDLAGVHYYNNVYTWANYLETTYPDRDLMLYGEPWNGGASDPNEPQKVRYGNMPALAPVHFGAFNGVYRDAIRGGTDDNVFGYMGNNGNPSAIAFGMTGSPTDADSTTPVSSNLWTPAFALNPEQTMNYVSIHDNLNLYDKITYSGASGGATGAAGAIDRLAVGTILTSQGVPVIAEGDEFLRSKVVNGDYTTAMNSYNAPDTVNAIHWGDLVTNASIDSYYQAAIALRKATPSLRLTTWSAVKNQIATQVNGSVVIAEISDNPAAPTTYDTVVVVNPTTSAYNVTLPSGSWTKVLNSAGATSTTGNTSCDPQAVTVFTAS</sequence>
<dbReference type="InterPro" id="IPR013783">
    <property type="entry name" value="Ig-like_fold"/>
</dbReference>
<dbReference type="CDD" id="cd11341">
    <property type="entry name" value="AmyAc_Pullulanase_LD-like"/>
    <property type="match status" value="1"/>
</dbReference>
<feature type="signal peptide" evidence="2">
    <location>
        <begin position="1"/>
        <end position="43"/>
    </location>
</feature>
<dbReference type="CDD" id="cd12962">
    <property type="entry name" value="X25_BaPul_like"/>
    <property type="match status" value="2"/>
</dbReference>
<dbReference type="PANTHER" id="PTHR43002">
    <property type="entry name" value="GLYCOGEN DEBRANCHING ENZYME"/>
    <property type="match status" value="1"/>
</dbReference>
<feature type="domain" description="Glycosyl hydrolase family 13 catalytic" evidence="3">
    <location>
        <begin position="396"/>
        <end position="767"/>
    </location>
</feature>
<dbReference type="InterPro" id="IPR006047">
    <property type="entry name" value="GH13_cat_dom"/>
</dbReference>
<organism evidence="4 5">
    <name type="scientific">Streptacidiphilus fuscans</name>
    <dbReference type="NCBI Taxonomy" id="2789292"/>
    <lineage>
        <taxon>Bacteria</taxon>
        <taxon>Bacillati</taxon>
        <taxon>Actinomycetota</taxon>
        <taxon>Actinomycetes</taxon>
        <taxon>Kitasatosporales</taxon>
        <taxon>Streptomycetaceae</taxon>
        <taxon>Streptacidiphilus</taxon>
    </lineage>
</organism>
<dbReference type="InterPro" id="IPR014756">
    <property type="entry name" value="Ig_E-set"/>
</dbReference>
<comment type="caution">
    <text evidence="4">The sequence shown here is derived from an EMBL/GenBank/DDBJ whole genome shotgun (WGS) entry which is preliminary data.</text>
</comment>
<dbReference type="AlphaFoldDB" id="A0A931B317"/>
<name>A0A931B317_9ACTN</name>
<dbReference type="GO" id="GO:0005975">
    <property type="term" value="P:carbohydrate metabolic process"/>
    <property type="evidence" value="ECO:0007669"/>
    <property type="project" value="InterPro"/>
</dbReference>
<keyword evidence="5" id="KW-1185">Reference proteome</keyword>
<evidence type="ECO:0000313" key="4">
    <source>
        <dbReference type="EMBL" id="MBF9069373.1"/>
    </source>
</evidence>
<dbReference type="Gene3D" id="2.60.40.10">
    <property type="entry name" value="Immunoglobulins"/>
    <property type="match status" value="3"/>
</dbReference>
<dbReference type="Proteomes" id="UP000657385">
    <property type="component" value="Unassembled WGS sequence"/>
</dbReference>
<evidence type="ECO:0000256" key="1">
    <source>
        <dbReference type="ARBA" id="ARBA00008061"/>
    </source>
</evidence>
<evidence type="ECO:0000313" key="5">
    <source>
        <dbReference type="Proteomes" id="UP000657385"/>
    </source>
</evidence>
<dbReference type="Gene3D" id="3.20.20.80">
    <property type="entry name" value="Glycosidases"/>
    <property type="match status" value="1"/>
</dbReference>
<accession>A0A931B317</accession>
<evidence type="ECO:0000259" key="3">
    <source>
        <dbReference type="SMART" id="SM00642"/>
    </source>
</evidence>
<proteinExistence type="inferred from homology"/>
<dbReference type="EMBL" id="JADPRT010000005">
    <property type="protein sequence ID" value="MBF9069373.1"/>
    <property type="molecule type" value="Genomic_DNA"/>
</dbReference>
<evidence type="ECO:0000256" key="2">
    <source>
        <dbReference type="SAM" id="SignalP"/>
    </source>
</evidence>
<dbReference type="SUPFAM" id="SSF51445">
    <property type="entry name" value="(Trans)glycosidases"/>
    <property type="match status" value="1"/>
</dbReference>
<dbReference type="Pfam" id="PF00128">
    <property type="entry name" value="Alpha-amylase"/>
    <property type="match status" value="1"/>
</dbReference>
<comment type="similarity">
    <text evidence="1">Belongs to the glycosyl hydrolase 13 family.</text>
</comment>
<keyword evidence="2" id="KW-0732">Signal</keyword>
<dbReference type="Pfam" id="PF22058">
    <property type="entry name" value="X25_BaPul_like"/>
    <property type="match status" value="2"/>
</dbReference>
<protein>
    <submittedName>
        <fullName evidence="4">Pullulanase</fullName>
    </submittedName>
</protein>
<reference evidence="4" key="1">
    <citation type="submission" date="2020-11" db="EMBL/GenBank/DDBJ databases">
        <title>Isolation and identification of active actinomycetes.</title>
        <authorList>
            <person name="Yu B."/>
        </authorList>
    </citation>
    <scope>NUCLEOTIDE SEQUENCE</scope>
    <source>
        <strain evidence="4">NEAU-YB345</strain>
    </source>
</reference>
<gene>
    <name evidence="4" type="ORF">I2501_15215</name>
</gene>
<feature type="chain" id="PRO_5037069798" evidence="2">
    <location>
        <begin position="44"/>
        <end position="859"/>
    </location>
</feature>
<dbReference type="InterPro" id="IPR017853">
    <property type="entry name" value="GH"/>
</dbReference>
<dbReference type="InterPro" id="IPR054409">
    <property type="entry name" value="X25_BaPul-like"/>
</dbReference>
<dbReference type="SUPFAM" id="SSF81296">
    <property type="entry name" value="E set domains"/>
    <property type="match status" value="1"/>
</dbReference>
<dbReference type="SMART" id="SM00642">
    <property type="entry name" value="Aamy"/>
    <property type="match status" value="1"/>
</dbReference>